<evidence type="ECO:0000313" key="2">
    <source>
        <dbReference type="EMBL" id="TNN62674.1"/>
    </source>
</evidence>
<organism evidence="2 3">
    <name type="scientific">Liparis tanakae</name>
    <name type="common">Tanaka's snailfish</name>
    <dbReference type="NCBI Taxonomy" id="230148"/>
    <lineage>
        <taxon>Eukaryota</taxon>
        <taxon>Metazoa</taxon>
        <taxon>Chordata</taxon>
        <taxon>Craniata</taxon>
        <taxon>Vertebrata</taxon>
        <taxon>Euteleostomi</taxon>
        <taxon>Actinopterygii</taxon>
        <taxon>Neopterygii</taxon>
        <taxon>Teleostei</taxon>
        <taxon>Neoteleostei</taxon>
        <taxon>Acanthomorphata</taxon>
        <taxon>Eupercaria</taxon>
        <taxon>Perciformes</taxon>
        <taxon>Cottioidei</taxon>
        <taxon>Cottales</taxon>
        <taxon>Liparidae</taxon>
        <taxon>Liparis</taxon>
    </lineage>
</organism>
<gene>
    <name evidence="2" type="ORF">EYF80_027115</name>
</gene>
<comment type="caution">
    <text evidence="2">The sequence shown here is derived from an EMBL/GenBank/DDBJ whole genome shotgun (WGS) entry which is preliminary data.</text>
</comment>
<feature type="compositionally biased region" description="Acidic residues" evidence="1">
    <location>
        <begin position="7"/>
        <end position="21"/>
    </location>
</feature>
<evidence type="ECO:0000256" key="1">
    <source>
        <dbReference type="SAM" id="MobiDB-lite"/>
    </source>
</evidence>
<dbReference type="Proteomes" id="UP000314294">
    <property type="component" value="Unassembled WGS sequence"/>
</dbReference>
<name>A0A4Z2HCQ5_9TELE</name>
<keyword evidence="3" id="KW-1185">Reference proteome</keyword>
<proteinExistence type="predicted"/>
<dbReference type="OrthoDB" id="10594093at2759"/>
<dbReference type="AlphaFoldDB" id="A0A4Z2HCQ5"/>
<evidence type="ECO:0000313" key="3">
    <source>
        <dbReference type="Proteomes" id="UP000314294"/>
    </source>
</evidence>
<accession>A0A4Z2HCQ5</accession>
<feature type="region of interest" description="Disordered" evidence="1">
    <location>
        <begin position="1"/>
        <end position="100"/>
    </location>
</feature>
<reference evidence="2 3" key="1">
    <citation type="submission" date="2019-03" db="EMBL/GenBank/DDBJ databases">
        <title>First draft genome of Liparis tanakae, snailfish: a comprehensive survey of snailfish specific genes.</title>
        <authorList>
            <person name="Kim W."/>
            <person name="Song I."/>
            <person name="Jeong J.-H."/>
            <person name="Kim D."/>
            <person name="Kim S."/>
            <person name="Ryu S."/>
            <person name="Song J.Y."/>
            <person name="Lee S.K."/>
        </authorList>
    </citation>
    <scope>NUCLEOTIDE SEQUENCE [LARGE SCALE GENOMIC DNA]</scope>
    <source>
        <tissue evidence="2">Muscle</tissue>
    </source>
</reference>
<sequence>MTAAVSELEDGDEDEEDEEEAATVHLSVLPSAASDSQKLQIKRKKTVSKRADCEMIRQHGSASETVSEGKTGATDGGGEEEEGCAGPESSTTLPPPEGDSGVVGGVLSTELLPLLGNSCSLSFSICSSEASSSGPASCSALGSSRHGGAGGGGELAASVSESENNSLRVCLGHWAWMLDHTSFWPLERTAGLSSAFPAILALFSGISQNPAGLPPLVFSFIPLYFLEDEPLGFGRLRSLSSAWDSASDASSSSELLLDEAPLSSPGHAALSSIFLGEAPGSQSALLVLRVFALEWPFGVLSAAPSDFLFLLLCSPSNSGWLLRFPTSALSEPTPDSWLFPEPGEGLDASGGLPLSKHSDAIEDRSNFYRLDWRLLSPFVLTLVHLGKDILTQATLGAWEACHSPKEPSPTGDTLEMPNDLKRTCCTQINPEDLFHPSVMNMVTKHKRAQTRDCVLQGSPSTGTFCSSELEEVTGAPPAWPSDFTSTLGACFKGRSIRKVMAVEVQYSSNPLRCKSFEQLWRQTLHVLAVSTFDIVASG</sequence>
<protein>
    <submittedName>
        <fullName evidence="2">Uncharacterized protein</fullName>
    </submittedName>
</protein>
<dbReference type="EMBL" id="SRLO01000288">
    <property type="protein sequence ID" value="TNN62674.1"/>
    <property type="molecule type" value="Genomic_DNA"/>
</dbReference>